<proteinExistence type="predicted"/>
<dbReference type="EMBL" id="NXGX01000004">
    <property type="protein sequence ID" value="PKR58312.1"/>
    <property type="molecule type" value="Genomic_DNA"/>
</dbReference>
<evidence type="ECO:0000256" key="3">
    <source>
        <dbReference type="ARBA" id="ARBA00023002"/>
    </source>
</evidence>
<comment type="caution">
    <text evidence="6">The sequence shown here is derived from an EMBL/GenBank/DDBJ whole genome shotgun (WGS) entry which is preliminary data.</text>
</comment>
<dbReference type="InterPro" id="IPR036188">
    <property type="entry name" value="FAD/NAD-bd_sf"/>
</dbReference>
<sequence length="332" mass="35082">MTDHIAVTAPHANANASPDTPPFDVAIIGGSFAGLSAAMQLARARRKICVIDAGQPRNRFAATSHGFFGLDGKSPMEIRDIAMSQLRAYPTVTVRDGWVSHASPSAKSSSRSTAGTDDGDMRFDITINDRDVITARRILLATGVRDILPDIPGMTDRWGTTVLHCPYCHGYEVRDEQIGVIATMSHSSHQAMMLPDWGPTTYFTQGIHLPDAETQTAMIQRGIAIENSPVVELLGTAPSLDAVRLADGRTLPMTAIFTGPKVTMPSPVAEMLGCAFDDGPQGPFITVDSTQETSVPGIFAAGDAATARHNATLASAAGVMAGVGVHQSLIFG</sequence>
<dbReference type="InterPro" id="IPR023753">
    <property type="entry name" value="FAD/NAD-binding_dom"/>
</dbReference>
<keyword evidence="3" id="KW-0560">Oxidoreductase</keyword>
<keyword evidence="2" id="KW-0285">Flavoprotein</keyword>
<dbReference type="PANTHER" id="PTHR48105">
    <property type="entry name" value="THIOREDOXIN REDUCTASE 1-RELATED-RELATED"/>
    <property type="match status" value="1"/>
</dbReference>
<evidence type="ECO:0000256" key="2">
    <source>
        <dbReference type="ARBA" id="ARBA00022630"/>
    </source>
</evidence>
<dbReference type="SUPFAM" id="SSF51905">
    <property type="entry name" value="FAD/NAD(P)-binding domain"/>
    <property type="match status" value="1"/>
</dbReference>
<dbReference type="PRINTS" id="PR00368">
    <property type="entry name" value="FADPNR"/>
</dbReference>
<gene>
    <name evidence="6" type="ORF">COO92_11250</name>
</gene>
<feature type="region of interest" description="Disordered" evidence="4">
    <location>
        <begin position="1"/>
        <end position="20"/>
    </location>
</feature>
<feature type="compositionally biased region" description="Low complexity" evidence="4">
    <location>
        <begin position="100"/>
        <end position="114"/>
    </location>
</feature>
<dbReference type="Gene3D" id="3.50.50.60">
    <property type="entry name" value="FAD/NAD(P)-binding domain"/>
    <property type="match status" value="2"/>
</dbReference>
<evidence type="ECO:0000313" key="6">
    <source>
        <dbReference type="EMBL" id="PKR58312.1"/>
    </source>
</evidence>
<evidence type="ECO:0000256" key="4">
    <source>
        <dbReference type="SAM" id="MobiDB-lite"/>
    </source>
</evidence>
<feature type="region of interest" description="Disordered" evidence="4">
    <location>
        <begin position="100"/>
        <end position="119"/>
    </location>
</feature>
<dbReference type="Proteomes" id="UP000233332">
    <property type="component" value="Unassembled WGS sequence"/>
</dbReference>
<protein>
    <recommendedName>
        <fullName evidence="1">Thioredoxin reductase</fullName>
    </recommendedName>
</protein>
<feature type="domain" description="FAD/NAD(P)-binding" evidence="5">
    <location>
        <begin position="213"/>
        <end position="317"/>
    </location>
</feature>
<evidence type="ECO:0000256" key="1">
    <source>
        <dbReference type="ARBA" id="ARBA00018719"/>
    </source>
</evidence>
<keyword evidence="7" id="KW-1185">Reference proteome</keyword>
<feature type="domain" description="FAD/NAD(P)-binding" evidence="5">
    <location>
        <begin position="23"/>
        <end position="171"/>
    </location>
</feature>
<evidence type="ECO:0000313" key="7">
    <source>
        <dbReference type="Proteomes" id="UP000233332"/>
    </source>
</evidence>
<dbReference type="PRINTS" id="PR00469">
    <property type="entry name" value="PNDRDTASEII"/>
</dbReference>
<evidence type="ECO:0000259" key="5">
    <source>
        <dbReference type="Pfam" id="PF07992"/>
    </source>
</evidence>
<accession>A0A2N3L698</accession>
<dbReference type="GO" id="GO:0016491">
    <property type="term" value="F:oxidoreductase activity"/>
    <property type="evidence" value="ECO:0007669"/>
    <property type="project" value="UniProtKB-KW"/>
</dbReference>
<dbReference type="InterPro" id="IPR050097">
    <property type="entry name" value="Ferredoxin-NADP_redctase_2"/>
</dbReference>
<reference evidence="6 7" key="1">
    <citation type="submission" date="2017-09" db="EMBL/GenBank/DDBJ databases">
        <title>Biodiversity and function of Thalassospira species in the particle-attached aromatic-hydrocarbon-degrading consortia from the surface seawater of the China South Sea.</title>
        <authorList>
            <person name="Dong C."/>
            <person name="Lai Q."/>
            <person name="Shao Z."/>
        </authorList>
    </citation>
    <scope>NUCLEOTIDE SEQUENCE [LARGE SCALE GENOMIC DNA]</scope>
    <source>
        <strain evidence="6 7">139Z-12</strain>
    </source>
</reference>
<name>A0A2N3L698_9PROT</name>
<dbReference type="AlphaFoldDB" id="A0A2N3L698"/>
<dbReference type="RefSeq" id="WP_101302144.1">
    <property type="nucleotide sequence ID" value="NZ_NXGX01000004.1"/>
</dbReference>
<dbReference type="Pfam" id="PF07992">
    <property type="entry name" value="Pyr_redox_2"/>
    <property type="match status" value="2"/>
</dbReference>
<organism evidence="6 7">
    <name type="scientific">Thalassospira lohafexi</name>
    <dbReference type="NCBI Taxonomy" id="744227"/>
    <lineage>
        <taxon>Bacteria</taxon>
        <taxon>Pseudomonadati</taxon>
        <taxon>Pseudomonadota</taxon>
        <taxon>Alphaproteobacteria</taxon>
        <taxon>Rhodospirillales</taxon>
        <taxon>Thalassospiraceae</taxon>
        <taxon>Thalassospira</taxon>
    </lineage>
</organism>